<accession>A0A0A8YIG0</accession>
<organism evidence="1">
    <name type="scientific">Arundo donax</name>
    <name type="common">Giant reed</name>
    <name type="synonym">Donax arundinaceus</name>
    <dbReference type="NCBI Taxonomy" id="35708"/>
    <lineage>
        <taxon>Eukaryota</taxon>
        <taxon>Viridiplantae</taxon>
        <taxon>Streptophyta</taxon>
        <taxon>Embryophyta</taxon>
        <taxon>Tracheophyta</taxon>
        <taxon>Spermatophyta</taxon>
        <taxon>Magnoliopsida</taxon>
        <taxon>Liliopsida</taxon>
        <taxon>Poales</taxon>
        <taxon>Poaceae</taxon>
        <taxon>PACMAD clade</taxon>
        <taxon>Arundinoideae</taxon>
        <taxon>Arundineae</taxon>
        <taxon>Arundo</taxon>
    </lineage>
</organism>
<reference evidence="1" key="2">
    <citation type="journal article" date="2015" name="Data Brief">
        <title>Shoot transcriptome of the giant reed, Arundo donax.</title>
        <authorList>
            <person name="Barrero R.A."/>
            <person name="Guerrero F.D."/>
            <person name="Moolhuijzen P."/>
            <person name="Goolsby J.A."/>
            <person name="Tidwell J."/>
            <person name="Bellgard S.E."/>
            <person name="Bellgard M.I."/>
        </authorList>
    </citation>
    <scope>NUCLEOTIDE SEQUENCE</scope>
    <source>
        <tissue evidence="1">Shoot tissue taken approximately 20 cm above the soil surface</tissue>
    </source>
</reference>
<protein>
    <submittedName>
        <fullName evidence="1">Uncharacterized protein</fullName>
    </submittedName>
</protein>
<dbReference type="AlphaFoldDB" id="A0A0A8YIG0"/>
<evidence type="ECO:0000313" key="1">
    <source>
        <dbReference type="EMBL" id="JAD25260.1"/>
    </source>
</evidence>
<dbReference type="EMBL" id="GBRH01272635">
    <property type="protein sequence ID" value="JAD25260.1"/>
    <property type="molecule type" value="Transcribed_RNA"/>
</dbReference>
<proteinExistence type="predicted"/>
<reference evidence="1" key="1">
    <citation type="submission" date="2014-09" db="EMBL/GenBank/DDBJ databases">
        <authorList>
            <person name="Magalhaes I.L.F."/>
            <person name="Oliveira U."/>
            <person name="Santos F.R."/>
            <person name="Vidigal T.H.D.A."/>
            <person name="Brescovit A.D."/>
            <person name="Santos A.J."/>
        </authorList>
    </citation>
    <scope>NUCLEOTIDE SEQUENCE</scope>
    <source>
        <tissue evidence="1">Shoot tissue taken approximately 20 cm above the soil surface</tissue>
    </source>
</reference>
<sequence length="41" mass="4799">MNVDRLRPCRNIVELADWHLSLLQRKDHVELLACVQTIPDS</sequence>
<name>A0A0A8YIG0_ARUDO</name>